<dbReference type="PROSITE" id="PS51468">
    <property type="entry name" value="VIT"/>
    <property type="match status" value="1"/>
</dbReference>
<dbReference type="InterPro" id="IPR013694">
    <property type="entry name" value="VIT"/>
</dbReference>
<evidence type="ECO:0000259" key="2">
    <source>
        <dbReference type="PROSITE" id="PS50234"/>
    </source>
</evidence>
<feature type="compositionally biased region" description="Low complexity" evidence="1">
    <location>
        <begin position="759"/>
        <end position="781"/>
    </location>
</feature>
<keyword evidence="5" id="KW-1185">Reference proteome</keyword>
<proteinExistence type="predicted"/>
<feature type="region of interest" description="Disordered" evidence="1">
    <location>
        <begin position="754"/>
        <end position="781"/>
    </location>
</feature>
<dbReference type="SMART" id="SM00609">
    <property type="entry name" value="VIT"/>
    <property type="match status" value="1"/>
</dbReference>
<reference evidence="5" key="1">
    <citation type="journal article" date="2017" name="Cell">
        <title>Insights into land plant evolution garnered from the Marchantia polymorpha genome.</title>
        <authorList>
            <person name="Bowman J.L."/>
            <person name="Kohchi T."/>
            <person name="Yamato K.T."/>
            <person name="Jenkins J."/>
            <person name="Shu S."/>
            <person name="Ishizaki K."/>
            <person name="Yamaoka S."/>
            <person name="Nishihama R."/>
            <person name="Nakamura Y."/>
            <person name="Berger F."/>
            <person name="Adam C."/>
            <person name="Aki S.S."/>
            <person name="Althoff F."/>
            <person name="Araki T."/>
            <person name="Arteaga-Vazquez M.A."/>
            <person name="Balasubrmanian S."/>
            <person name="Barry K."/>
            <person name="Bauer D."/>
            <person name="Boehm C.R."/>
            <person name="Briginshaw L."/>
            <person name="Caballero-Perez J."/>
            <person name="Catarino B."/>
            <person name="Chen F."/>
            <person name="Chiyoda S."/>
            <person name="Chovatia M."/>
            <person name="Davies K.M."/>
            <person name="Delmans M."/>
            <person name="Demura T."/>
            <person name="Dierschke T."/>
            <person name="Dolan L."/>
            <person name="Dorantes-Acosta A.E."/>
            <person name="Eklund D.M."/>
            <person name="Florent S.N."/>
            <person name="Flores-Sandoval E."/>
            <person name="Fujiyama A."/>
            <person name="Fukuzawa H."/>
            <person name="Galik B."/>
            <person name="Grimanelli D."/>
            <person name="Grimwood J."/>
            <person name="Grossniklaus U."/>
            <person name="Hamada T."/>
            <person name="Haseloff J."/>
            <person name="Hetherington A.J."/>
            <person name="Higo A."/>
            <person name="Hirakawa Y."/>
            <person name="Hundley H.N."/>
            <person name="Ikeda Y."/>
            <person name="Inoue K."/>
            <person name="Inoue S.I."/>
            <person name="Ishida S."/>
            <person name="Jia Q."/>
            <person name="Kakita M."/>
            <person name="Kanazawa T."/>
            <person name="Kawai Y."/>
            <person name="Kawashima T."/>
            <person name="Kennedy M."/>
            <person name="Kinose K."/>
            <person name="Kinoshita T."/>
            <person name="Kohara Y."/>
            <person name="Koide E."/>
            <person name="Komatsu K."/>
            <person name="Kopischke S."/>
            <person name="Kubo M."/>
            <person name="Kyozuka J."/>
            <person name="Lagercrantz U."/>
            <person name="Lin S.S."/>
            <person name="Lindquist E."/>
            <person name="Lipzen A.M."/>
            <person name="Lu C.W."/>
            <person name="De Luna E."/>
            <person name="Martienssen R.A."/>
            <person name="Minamino N."/>
            <person name="Mizutani M."/>
            <person name="Mizutani M."/>
            <person name="Mochizuki N."/>
            <person name="Monte I."/>
            <person name="Mosher R."/>
            <person name="Nagasaki H."/>
            <person name="Nakagami H."/>
            <person name="Naramoto S."/>
            <person name="Nishitani K."/>
            <person name="Ohtani M."/>
            <person name="Okamoto T."/>
            <person name="Okumura M."/>
            <person name="Phillips J."/>
            <person name="Pollak B."/>
            <person name="Reinders A."/>
            <person name="Rovekamp M."/>
            <person name="Sano R."/>
            <person name="Sawa S."/>
            <person name="Schmid M.W."/>
            <person name="Shirakawa M."/>
            <person name="Solano R."/>
            <person name="Spunde A."/>
            <person name="Suetsugu N."/>
            <person name="Sugano S."/>
            <person name="Sugiyama A."/>
            <person name="Sun R."/>
            <person name="Suzuki Y."/>
            <person name="Takenaka M."/>
            <person name="Takezawa D."/>
            <person name="Tomogane H."/>
            <person name="Tsuzuki M."/>
            <person name="Ueda T."/>
            <person name="Umeda M."/>
            <person name="Ward J.M."/>
            <person name="Watanabe Y."/>
            <person name="Yazaki K."/>
            <person name="Yokoyama R."/>
            <person name="Yoshitake Y."/>
            <person name="Yotsui I."/>
            <person name="Zachgo S."/>
            <person name="Schmutz J."/>
        </authorList>
    </citation>
    <scope>NUCLEOTIDE SEQUENCE [LARGE SCALE GENOMIC DNA]</scope>
    <source>
        <strain evidence="5">Tak-1</strain>
    </source>
</reference>
<dbReference type="PANTHER" id="PTHR45737:SF6">
    <property type="entry name" value="VON WILLEBRAND FACTOR A DOMAIN-CONTAINING PROTEIN 5A"/>
    <property type="match status" value="1"/>
</dbReference>
<feature type="domain" description="VWFA" evidence="2">
    <location>
        <begin position="286"/>
        <end position="462"/>
    </location>
</feature>
<dbReference type="Proteomes" id="UP000244005">
    <property type="component" value="Unassembled WGS sequence"/>
</dbReference>
<dbReference type="Pfam" id="PF13768">
    <property type="entry name" value="VWA_3"/>
    <property type="match status" value="1"/>
</dbReference>
<name>A0A2R6W8B6_MARPO</name>
<evidence type="ECO:0000313" key="5">
    <source>
        <dbReference type="Proteomes" id="UP000244005"/>
    </source>
</evidence>
<dbReference type="PROSITE" id="PS50234">
    <property type="entry name" value="VWFA"/>
    <property type="match status" value="1"/>
</dbReference>
<sequence length="930" mass="100948">MYFNTNTICGIGHRNDRGDLQWLPRIALTAEAVICQNSSRLTLKQTFVNSEKKALDEAVYTFPLYEGAAVVAFTCTIQDQVIVGKIKDKCTARQVYESAKAKGNRAALLAERRPDIWTTEVCTIPAGAKVEVEITLVAELKHDSQVDGIRFVLPTNIAPRYGELPDMEAMDATILSDSKGFELTIAVTMTSAITSMQSPSHPIVVGMGTHSPSSAPPKGQNDVCKGFVTLSQKDTALDKDFVLIVSSADVGQPQAIVETHPTLGNNQRAVLLSLVPKFQIPRISPEIVFIADRSGSMDTQIPQLRNALTVFLKSLPVGVKFNICSFGSSHSFLWPKSMPYDQANLDVALKHVRTFEADLGGTEMFPPMEDALKKRYKDLPTEIIFLTDGEIYETEPLLDLVQRECAGGDVRVFSLGIGDSVSHALVEGLARAGRGYAQIVGIDDKLDVKVVRMLKAALWDHVKDYKLSFSAADCASPATTTATTKSEHDADEAFEMVEHEESSTPAPKSDETPPQPTVISLYDESASADAEIEPPASKDRFAHLAPLEVPTRIQTPHRVPPLYPFSRTNVYVLLSGGEPTPRVITVSGTTNSGIKLELQVPVKDVGTGTTVHHLAAKKLLQELEEGGSYLHSGEFGVDPQTEPGKFVDVVEREGVRVGLTFGVAGKWTSFVAVELEEPEFEASVYDTAYYSSGRQPMASPMPMPMASPAVVTFCSLRSAPMRMSKASARIARLPQNPPQTAGFGAMGSPESAQVELLASGSKVESQGSESEVESQGSESEVELLASASEVELLASDKEELTEDPPESKAYQLMRWQAFDGSFPSGSGEWANELIKAFEQWIPQQQQSLETATLAALPRDVLEKLVASAVATAIFEVELKDSQGVWEMVVEKTDDWGVQTAGEAAWNAVKTWASQQVVTAGELKTANFWAK</sequence>
<evidence type="ECO:0008006" key="6">
    <source>
        <dbReference type="Google" id="ProtNLM"/>
    </source>
</evidence>
<dbReference type="PANTHER" id="PTHR45737">
    <property type="entry name" value="VON WILLEBRAND FACTOR A DOMAIN-CONTAINING PROTEIN 5A"/>
    <property type="match status" value="1"/>
</dbReference>
<feature type="region of interest" description="Disordered" evidence="1">
    <location>
        <begin position="496"/>
        <end position="518"/>
    </location>
</feature>
<accession>A0A2R6W8B6</accession>
<evidence type="ECO:0000256" key="1">
    <source>
        <dbReference type="SAM" id="MobiDB-lite"/>
    </source>
</evidence>
<organism evidence="4 5">
    <name type="scientific">Marchantia polymorpha</name>
    <name type="common">Common liverwort</name>
    <name type="synonym">Marchantia aquatica</name>
    <dbReference type="NCBI Taxonomy" id="3197"/>
    <lineage>
        <taxon>Eukaryota</taxon>
        <taxon>Viridiplantae</taxon>
        <taxon>Streptophyta</taxon>
        <taxon>Embryophyta</taxon>
        <taxon>Marchantiophyta</taxon>
        <taxon>Marchantiopsida</taxon>
        <taxon>Marchantiidae</taxon>
        <taxon>Marchantiales</taxon>
        <taxon>Marchantiaceae</taxon>
        <taxon>Marchantia</taxon>
    </lineage>
</organism>
<evidence type="ECO:0000259" key="3">
    <source>
        <dbReference type="PROSITE" id="PS51468"/>
    </source>
</evidence>
<dbReference type="OrthoDB" id="1938884at2759"/>
<dbReference type="SMART" id="SM00327">
    <property type="entry name" value="VWA"/>
    <property type="match status" value="1"/>
</dbReference>
<gene>
    <name evidence="4" type="ORF">MARPO_0130s0041</name>
</gene>
<dbReference type="SUPFAM" id="SSF53300">
    <property type="entry name" value="vWA-like"/>
    <property type="match status" value="1"/>
</dbReference>
<dbReference type="EMBL" id="KZ772802">
    <property type="protein sequence ID" value="PTQ30091.1"/>
    <property type="molecule type" value="Genomic_DNA"/>
</dbReference>
<dbReference type="Gene3D" id="3.40.50.410">
    <property type="entry name" value="von Willebrand factor, type A domain"/>
    <property type="match status" value="1"/>
</dbReference>
<dbReference type="Pfam" id="PF08487">
    <property type="entry name" value="VIT"/>
    <property type="match status" value="1"/>
</dbReference>
<dbReference type="InterPro" id="IPR002035">
    <property type="entry name" value="VWF_A"/>
</dbReference>
<dbReference type="AlphaFoldDB" id="A0A2R6W8B6"/>
<dbReference type="InterPro" id="IPR036465">
    <property type="entry name" value="vWFA_dom_sf"/>
</dbReference>
<evidence type="ECO:0000313" key="4">
    <source>
        <dbReference type="EMBL" id="PTQ30091.1"/>
    </source>
</evidence>
<protein>
    <recommendedName>
        <fullName evidence="6">VWFA domain-containing protein</fullName>
    </recommendedName>
</protein>
<dbReference type="Gramene" id="Mp2g02340.1">
    <property type="protein sequence ID" value="Mp2g02340.1.cds1"/>
    <property type="gene ID" value="Mp2g02340"/>
</dbReference>
<feature type="domain" description="VIT" evidence="3">
    <location>
        <begin position="9"/>
        <end position="138"/>
    </location>
</feature>